<evidence type="ECO:0000313" key="3">
    <source>
        <dbReference type="Proteomes" id="UP000011668"/>
    </source>
</evidence>
<sequence>MASAFRAMLRKPDFASRPEEEDESPEERNVRDMKEQLAEEGRDIQSVRMKTVGAGPRLHDDDSAPVRRIMTLTTLPPRALFPPAHHRLACLPTSTPSHPRVGRVFFCLIGSDDLSIRSDGKRTANSIRTPWRWQPGTVQYRVRIGCRCRYLNLNILKGTTYFLVLPLGTASPP</sequence>
<evidence type="ECO:0000313" key="2">
    <source>
        <dbReference type="EMBL" id="ELU42777.1"/>
    </source>
</evidence>
<feature type="region of interest" description="Disordered" evidence="1">
    <location>
        <begin position="1"/>
        <end position="42"/>
    </location>
</feature>
<proteinExistence type="predicted"/>
<dbReference type="AlphaFoldDB" id="L8X131"/>
<organism evidence="2 3">
    <name type="scientific">Thanatephorus cucumeris (strain AG1-IA)</name>
    <name type="common">Rice sheath blight fungus</name>
    <name type="synonym">Rhizoctonia solani</name>
    <dbReference type="NCBI Taxonomy" id="983506"/>
    <lineage>
        <taxon>Eukaryota</taxon>
        <taxon>Fungi</taxon>
        <taxon>Dikarya</taxon>
        <taxon>Basidiomycota</taxon>
        <taxon>Agaricomycotina</taxon>
        <taxon>Agaricomycetes</taxon>
        <taxon>Cantharellales</taxon>
        <taxon>Ceratobasidiaceae</taxon>
        <taxon>Rhizoctonia</taxon>
        <taxon>Rhizoctonia solani AG-1</taxon>
    </lineage>
</organism>
<protein>
    <submittedName>
        <fullName evidence="2">Uncharacterized protein</fullName>
    </submittedName>
</protein>
<dbReference type="EMBL" id="AFRT01000720">
    <property type="protein sequence ID" value="ELU42777.1"/>
    <property type="molecule type" value="Genomic_DNA"/>
</dbReference>
<gene>
    <name evidence="2" type="ORF">AG1IA_03193</name>
</gene>
<dbReference type="Proteomes" id="UP000011668">
    <property type="component" value="Unassembled WGS sequence"/>
</dbReference>
<dbReference type="STRING" id="983506.L8X131"/>
<evidence type="ECO:0000256" key="1">
    <source>
        <dbReference type="SAM" id="MobiDB-lite"/>
    </source>
</evidence>
<accession>L8X131</accession>
<comment type="caution">
    <text evidence="2">The sequence shown here is derived from an EMBL/GenBank/DDBJ whole genome shotgun (WGS) entry which is preliminary data.</text>
</comment>
<reference evidence="2 3" key="1">
    <citation type="journal article" date="2013" name="Nat. Commun.">
        <title>The evolution and pathogenic mechanisms of the rice sheath blight pathogen.</title>
        <authorList>
            <person name="Zheng A."/>
            <person name="Lin R."/>
            <person name="Xu L."/>
            <person name="Qin P."/>
            <person name="Tang C."/>
            <person name="Ai P."/>
            <person name="Zhang D."/>
            <person name="Liu Y."/>
            <person name="Sun Z."/>
            <person name="Feng H."/>
            <person name="Wang Y."/>
            <person name="Chen Y."/>
            <person name="Liang X."/>
            <person name="Fu R."/>
            <person name="Li Q."/>
            <person name="Zhang J."/>
            <person name="Yu X."/>
            <person name="Xie Z."/>
            <person name="Ding L."/>
            <person name="Guan P."/>
            <person name="Tang J."/>
            <person name="Liang Y."/>
            <person name="Wang S."/>
            <person name="Deng Q."/>
            <person name="Li S."/>
            <person name="Zhu J."/>
            <person name="Wang L."/>
            <person name="Liu H."/>
            <person name="Li P."/>
        </authorList>
    </citation>
    <scope>NUCLEOTIDE SEQUENCE [LARGE SCALE GENOMIC DNA]</scope>
    <source>
        <strain evidence="3">AG-1 IA</strain>
    </source>
</reference>
<keyword evidence="3" id="KW-1185">Reference proteome</keyword>
<dbReference type="OrthoDB" id="2278929at2759"/>
<name>L8X131_THACA</name>
<feature type="compositionally biased region" description="Basic and acidic residues" evidence="1">
    <location>
        <begin position="26"/>
        <end position="42"/>
    </location>
</feature>
<dbReference type="HOGENOM" id="CLU_1548658_0_0_1"/>